<accession>A0A369AHX6</accession>
<feature type="chain" id="PRO_5016927616" evidence="1">
    <location>
        <begin position="22"/>
        <end position="189"/>
    </location>
</feature>
<evidence type="ECO:0000313" key="2">
    <source>
        <dbReference type="EMBL" id="RCX08979.1"/>
    </source>
</evidence>
<evidence type="ECO:0000313" key="3">
    <source>
        <dbReference type="Proteomes" id="UP000252174"/>
    </source>
</evidence>
<keyword evidence="1" id="KW-0732">Signal</keyword>
<proteinExistence type="predicted"/>
<feature type="signal peptide" evidence="1">
    <location>
        <begin position="1"/>
        <end position="21"/>
    </location>
</feature>
<reference evidence="2 3" key="1">
    <citation type="submission" date="2018-07" db="EMBL/GenBank/DDBJ databases">
        <title>Genomic Encyclopedia of Type Strains, Phase IV (KMG-IV): sequencing the most valuable type-strain genomes for metagenomic binning, comparative biology and taxonomic classification.</title>
        <authorList>
            <person name="Goeker M."/>
        </authorList>
    </citation>
    <scope>NUCLEOTIDE SEQUENCE [LARGE SCALE GENOMIC DNA]</scope>
    <source>
        <strain evidence="2 3">DSM 100911</strain>
    </source>
</reference>
<name>A0A369AHX6_9BURK</name>
<dbReference type="AlphaFoldDB" id="A0A369AHX6"/>
<evidence type="ECO:0000256" key="1">
    <source>
        <dbReference type="SAM" id="SignalP"/>
    </source>
</evidence>
<gene>
    <name evidence="2" type="ORF">DFR45_10759</name>
</gene>
<dbReference type="Proteomes" id="UP000252174">
    <property type="component" value="Unassembled WGS sequence"/>
</dbReference>
<comment type="caution">
    <text evidence="2">The sequence shown here is derived from an EMBL/GenBank/DDBJ whole genome shotgun (WGS) entry which is preliminary data.</text>
</comment>
<organism evidence="2 3">
    <name type="scientific">Extensimonas vulgaris</name>
    <dbReference type="NCBI Taxonomy" id="1031594"/>
    <lineage>
        <taxon>Bacteria</taxon>
        <taxon>Pseudomonadati</taxon>
        <taxon>Pseudomonadota</taxon>
        <taxon>Betaproteobacteria</taxon>
        <taxon>Burkholderiales</taxon>
        <taxon>Comamonadaceae</taxon>
        <taxon>Extensimonas</taxon>
    </lineage>
</organism>
<dbReference type="EMBL" id="QPJU01000007">
    <property type="protein sequence ID" value="RCX08979.1"/>
    <property type="molecule type" value="Genomic_DNA"/>
</dbReference>
<dbReference type="RefSeq" id="WP_114483699.1">
    <property type="nucleotide sequence ID" value="NZ_QPJU01000007.1"/>
</dbReference>
<protein>
    <submittedName>
        <fullName evidence="2">Uncharacterized protein</fullName>
    </submittedName>
</protein>
<dbReference type="OrthoDB" id="5297272at2"/>
<keyword evidence="3" id="KW-1185">Reference proteome</keyword>
<sequence length="189" mass="19747">MKSLFASVVVAIVPAFAVAAASDTGDAAAPKAAHKTVAKASHAKPKAQPMSSREQLHSAAKQVATGFEAAEKALTPEELAIAEKVYVGRMPCELGASVTVSADSAAPGYFNVEGKGFKYHMAPVVSATGAIRLEDQKAGAVWLQIPNKSMLMNQKLGQRMADECMSAPQVAVAEAMKKNPPPSLLDSRK</sequence>